<keyword evidence="4" id="KW-1003">Cell membrane</keyword>
<evidence type="ECO:0000256" key="10">
    <source>
        <dbReference type="ARBA" id="ARBA00022967"/>
    </source>
</evidence>
<keyword evidence="5" id="KW-0406">Ion transport</keyword>
<keyword evidence="9" id="KW-0067">ATP-binding</keyword>
<comment type="similarity">
    <text evidence="2">Belongs to the cation transport ATPase (P-type) (TC 3.A.3) family. Type IIA subfamily.</text>
</comment>
<dbReference type="SMART" id="SM00831">
    <property type="entry name" value="Cation_ATPase_N"/>
    <property type="match status" value="1"/>
</dbReference>
<organism evidence="16 17">
    <name type="scientific">Proteiniclasticum sediminis</name>
    <dbReference type="NCBI Taxonomy" id="2804028"/>
    <lineage>
        <taxon>Bacteria</taxon>
        <taxon>Bacillati</taxon>
        <taxon>Bacillota</taxon>
        <taxon>Clostridia</taxon>
        <taxon>Eubacteriales</taxon>
        <taxon>Clostridiaceae</taxon>
        <taxon>Proteiniclasticum</taxon>
    </lineage>
</organism>
<evidence type="ECO:0000256" key="4">
    <source>
        <dbReference type="ARBA" id="ARBA00022475"/>
    </source>
</evidence>
<dbReference type="Pfam" id="PF00690">
    <property type="entry name" value="Cation_ATPase_N"/>
    <property type="match status" value="1"/>
</dbReference>
<dbReference type="EMBL" id="JAGSCS010000001">
    <property type="protein sequence ID" value="MBR0574812.1"/>
    <property type="molecule type" value="Genomic_DNA"/>
</dbReference>
<keyword evidence="17" id="KW-1185">Reference proteome</keyword>
<dbReference type="GO" id="GO:0005886">
    <property type="term" value="C:plasma membrane"/>
    <property type="evidence" value="ECO:0007669"/>
    <property type="project" value="UniProtKB-SubCell"/>
</dbReference>
<dbReference type="Gene3D" id="3.40.1110.10">
    <property type="entry name" value="Calcium-transporting ATPase, cytoplasmic domain N"/>
    <property type="match status" value="1"/>
</dbReference>
<dbReference type="InterPro" id="IPR036412">
    <property type="entry name" value="HAD-like_sf"/>
</dbReference>
<dbReference type="Gene3D" id="1.20.1110.10">
    <property type="entry name" value="Calcium-transporting ATPase, transmembrane domain"/>
    <property type="match status" value="1"/>
</dbReference>
<dbReference type="FunFam" id="2.70.150.10:FF:000016">
    <property type="entry name" value="Calcium-transporting P-type ATPase putative"/>
    <property type="match status" value="1"/>
</dbReference>
<dbReference type="PROSITE" id="PS00154">
    <property type="entry name" value="ATPASE_E1_E2"/>
    <property type="match status" value="1"/>
</dbReference>
<evidence type="ECO:0000256" key="14">
    <source>
        <dbReference type="SAM" id="Phobius"/>
    </source>
</evidence>
<evidence type="ECO:0000256" key="12">
    <source>
        <dbReference type="ARBA" id="ARBA00023136"/>
    </source>
</evidence>
<dbReference type="FunFam" id="3.40.50.1000:FF:000001">
    <property type="entry name" value="Phospholipid-transporting ATPase IC"/>
    <property type="match status" value="1"/>
</dbReference>
<dbReference type="Gene3D" id="3.40.50.1000">
    <property type="entry name" value="HAD superfamily/HAD-like"/>
    <property type="match status" value="1"/>
</dbReference>
<comment type="subcellular location">
    <subcellularLocation>
        <location evidence="1">Cell membrane</location>
        <topology evidence="1">Multi-pass membrane protein</topology>
    </subcellularLocation>
</comment>
<dbReference type="InterPro" id="IPR044492">
    <property type="entry name" value="P_typ_ATPase_HD_dom"/>
</dbReference>
<dbReference type="InterPro" id="IPR008250">
    <property type="entry name" value="ATPase_P-typ_transduc_dom_A_sf"/>
</dbReference>
<feature type="transmembrane region" description="Helical" evidence="14">
    <location>
        <begin position="244"/>
        <end position="262"/>
    </location>
</feature>
<dbReference type="Pfam" id="PF00689">
    <property type="entry name" value="Cation_ATPase_C"/>
    <property type="match status" value="1"/>
</dbReference>
<dbReference type="GO" id="GO:0005524">
    <property type="term" value="F:ATP binding"/>
    <property type="evidence" value="ECO:0007669"/>
    <property type="project" value="UniProtKB-KW"/>
</dbReference>
<evidence type="ECO:0000256" key="6">
    <source>
        <dbReference type="ARBA" id="ARBA00022692"/>
    </source>
</evidence>
<dbReference type="SFLD" id="SFLDG00002">
    <property type="entry name" value="C1.7:_P-type_atpase_like"/>
    <property type="match status" value="1"/>
</dbReference>
<keyword evidence="5" id="KW-0106">Calcium</keyword>
<dbReference type="SFLD" id="SFLDS00003">
    <property type="entry name" value="Haloacid_Dehalogenase"/>
    <property type="match status" value="1"/>
</dbReference>
<evidence type="ECO:0000256" key="1">
    <source>
        <dbReference type="ARBA" id="ARBA00004651"/>
    </source>
</evidence>
<comment type="caution">
    <text evidence="16">The sequence shown here is derived from an EMBL/GenBank/DDBJ whole genome shotgun (WGS) entry which is preliminary data.</text>
</comment>
<keyword evidence="12 14" id="KW-0472">Membrane</keyword>
<dbReference type="Gene3D" id="2.70.150.10">
    <property type="entry name" value="Calcium-transporting ATPase, cytoplasmic transduction domain A"/>
    <property type="match status" value="1"/>
</dbReference>
<evidence type="ECO:0000256" key="8">
    <source>
        <dbReference type="ARBA" id="ARBA00022741"/>
    </source>
</evidence>
<dbReference type="InterPro" id="IPR023299">
    <property type="entry name" value="ATPase_P-typ_cyto_dom_N"/>
</dbReference>
<dbReference type="InterPro" id="IPR023298">
    <property type="entry name" value="ATPase_P-typ_TM_dom_sf"/>
</dbReference>
<keyword evidence="6 14" id="KW-0812">Transmembrane</keyword>
<dbReference type="InterPro" id="IPR001757">
    <property type="entry name" value="P_typ_ATPase"/>
</dbReference>
<comment type="catalytic activity">
    <reaction evidence="13">
        <text>Ca(2+)(in) + ATP + H2O = Ca(2+)(out) + ADP + phosphate + H(+)</text>
        <dbReference type="Rhea" id="RHEA:18105"/>
        <dbReference type="ChEBI" id="CHEBI:15377"/>
        <dbReference type="ChEBI" id="CHEBI:15378"/>
        <dbReference type="ChEBI" id="CHEBI:29108"/>
        <dbReference type="ChEBI" id="CHEBI:30616"/>
        <dbReference type="ChEBI" id="CHEBI:43474"/>
        <dbReference type="ChEBI" id="CHEBI:456216"/>
        <dbReference type="EC" id="7.2.2.10"/>
    </reaction>
</comment>
<feature type="transmembrane region" description="Helical" evidence="14">
    <location>
        <begin position="857"/>
        <end position="876"/>
    </location>
</feature>
<keyword evidence="5" id="KW-0109">Calcium transport</keyword>
<evidence type="ECO:0000256" key="5">
    <source>
        <dbReference type="ARBA" id="ARBA00022568"/>
    </source>
</evidence>
<evidence type="ECO:0000256" key="7">
    <source>
        <dbReference type="ARBA" id="ARBA00022723"/>
    </source>
</evidence>
<dbReference type="RefSeq" id="WP_211799330.1">
    <property type="nucleotide sequence ID" value="NZ_JAGSCS010000001.1"/>
</dbReference>
<gene>
    <name evidence="16" type="ORF">KCG48_00515</name>
</gene>
<dbReference type="PRINTS" id="PR00120">
    <property type="entry name" value="HATPASE"/>
</dbReference>
<feature type="transmembrane region" description="Helical" evidence="14">
    <location>
        <begin position="824"/>
        <end position="845"/>
    </location>
</feature>
<dbReference type="GO" id="GO:0140352">
    <property type="term" value="P:export from cell"/>
    <property type="evidence" value="ECO:0007669"/>
    <property type="project" value="UniProtKB-ARBA"/>
</dbReference>
<feature type="transmembrane region" description="Helical" evidence="14">
    <location>
        <begin position="672"/>
        <end position="696"/>
    </location>
</feature>
<keyword evidence="5" id="KW-0813">Transport</keyword>
<evidence type="ECO:0000256" key="11">
    <source>
        <dbReference type="ARBA" id="ARBA00022989"/>
    </source>
</evidence>
<dbReference type="InterPro" id="IPR006068">
    <property type="entry name" value="ATPase_P-typ_cation-transptr_C"/>
</dbReference>
<dbReference type="GO" id="GO:0005388">
    <property type="term" value="F:P-type calcium transporter activity"/>
    <property type="evidence" value="ECO:0007669"/>
    <property type="project" value="UniProtKB-EC"/>
</dbReference>
<dbReference type="Proteomes" id="UP000675379">
    <property type="component" value="Unassembled WGS sequence"/>
</dbReference>
<feature type="domain" description="Cation-transporting P-type ATPase N-terminal" evidence="15">
    <location>
        <begin position="1"/>
        <end position="75"/>
    </location>
</feature>
<dbReference type="SFLD" id="SFLDF00027">
    <property type="entry name" value="p-type_atpase"/>
    <property type="match status" value="1"/>
</dbReference>
<proteinExistence type="inferred from homology"/>
<dbReference type="SUPFAM" id="SSF81665">
    <property type="entry name" value="Calcium ATPase, transmembrane domain M"/>
    <property type="match status" value="1"/>
</dbReference>
<evidence type="ECO:0000313" key="16">
    <source>
        <dbReference type="EMBL" id="MBR0574812.1"/>
    </source>
</evidence>
<evidence type="ECO:0000313" key="17">
    <source>
        <dbReference type="Proteomes" id="UP000675379"/>
    </source>
</evidence>
<dbReference type="SUPFAM" id="SSF81660">
    <property type="entry name" value="Metal cation-transporting ATPase, ATP-binding domain N"/>
    <property type="match status" value="1"/>
</dbReference>
<reference evidence="16" key="1">
    <citation type="submission" date="2021-04" db="EMBL/GenBank/DDBJ databases">
        <title>Proteiniclasticum sedimins sp. nov., an obligate anaerobic bacterium isolated from anaerobic sludge.</title>
        <authorList>
            <person name="Liu J."/>
        </authorList>
    </citation>
    <scope>NUCLEOTIDE SEQUENCE</scope>
    <source>
        <strain evidence="16">BAD-10</strain>
    </source>
</reference>
<evidence type="ECO:0000256" key="2">
    <source>
        <dbReference type="ARBA" id="ARBA00005675"/>
    </source>
</evidence>
<dbReference type="PRINTS" id="PR00119">
    <property type="entry name" value="CATATPASE"/>
</dbReference>
<protein>
    <recommendedName>
        <fullName evidence="3">P-type Ca(2+) transporter</fullName>
        <ecNumber evidence="3">7.2.2.10</ecNumber>
    </recommendedName>
</protein>
<dbReference type="GO" id="GO:0046872">
    <property type="term" value="F:metal ion binding"/>
    <property type="evidence" value="ECO:0007669"/>
    <property type="project" value="UniProtKB-KW"/>
</dbReference>
<feature type="transmembrane region" description="Helical" evidence="14">
    <location>
        <begin position="744"/>
        <end position="767"/>
    </location>
</feature>
<dbReference type="AlphaFoldDB" id="A0A941HQ54"/>
<keyword evidence="8" id="KW-0547">Nucleotide-binding</keyword>
<dbReference type="Pfam" id="PF13246">
    <property type="entry name" value="Cation_ATPase"/>
    <property type="match status" value="1"/>
</dbReference>
<evidence type="ECO:0000256" key="13">
    <source>
        <dbReference type="ARBA" id="ARBA00048694"/>
    </source>
</evidence>
<feature type="transmembrane region" description="Helical" evidence="14">
    <location>
        <begin position="274"/>
        <end position="299"/>
    </location>
</feature>
<evidence type="ECO:0000259" key="15">
    <source>
        <dbReference type="SMART" id="SM00831"/>
    </source>
</evidence>
<dbReference type="SUPFAM" id="SSF56784">
    <property type="entry name" value="HAD-like"/>
    <property type="match status" value="1"/>
</dbReference>
<dbReference type="InterPro" id="IPR018303">
    <property type="entry name" value="ATPase_P-typ_P_site"/>
</dbReference>
<dbReference type="Pfam" id="PF00122">
    <property type="entry name" value="E1-E2_ATPase"/>
    <property type="match status" value="1"/>
</dbReference>
<dbReference type="EC" id="7.2.2.10" evidence="3"/>
<keyword evidence="7" id="KW-0479">Metal-binding</keyword>
<feature type="transmembrane region" description="Helical" evidence="14">
    <location>
        <begin position="47"/>
        <end position="70"/>
    </location>
</feature>
<keyword evidence="10" id="KW-1278">Translocase</keyword>
<dbReference type="FunFam" id="3.40.50.1000:FF:000028">
    <property type="entry name" value="Calcium-transporting P-type ATPase, putative"/>
    <property type="match status" value="1"/>
</dbReference>
<feature type="transmembrane region" description="Helical" evidence="14">
    <location>
        <begin position="76"/>
        <end position="95"/>
    </location>
</feature>
<evidence type="ECO:0000256" key="9">
    <source>
        <dbReference type="ARBA" id="ARBA00022840"/>
    </source>
</evidence>
<dbReference type="SUPFAM" id="SSF81653">
    <property type="entry name" value="Calcium ATPase, transduction domain A"/>
    <property type="match status" value="1"/>
</dbReference>
<dbReference type="InterPro" id="IPR059000">
    <property type="entry name" value="ATPase_P-type_domA"/>
</dbReference>
<dbReference type="InterPro" id="IPR004014">
    <property type="entry name" value="ATPase_P-typ_cation-transptr_N"/>
</dbReference>
<dbReference type="InterPro" id="IPR023214">
    <property type="entry name" value="HAD_sf"/>
</dbReference>
<sequence length="891" mass="96473">MWFSKSQNQVLEELDVKLETGLTEAEVKTRQEKYGPNKLQEAKKKSLLSLFFSQLNDALIYVLLAAAFVTVLVHEYADAVIIVAVVILNATIGVIQEAKAEKAIEALNKLTTPRSLVRRNGEVVEISSTEIVPGDIVILDAGRYVPADLRLIVSSNLQIEESALTGESVPSDKFADKMFDSESMPIGDQANMAFMSTLVTYGRGEGVVVHTGMETVVGSIAKSLNENVEGMTPLQKRMDELGKTLGKLALIITIVMFLIGIFQRRDLLEMLLTAISLAVAAIPEGLPAIVAIVLALGVTRMSKINAIVKKLPAVETLGSVNIICSDKTGTLTQNKMTVLKYFTLKGLVDVDITADKAEAEGDAKELIKSFVLCSDATANGQESTGDPTEVALIVLGNRHGMTKDTLNTTFPRQDERPFDSDRKLMSTLNVEGTGYRVHTKGAIDNILKISSSALVDGQVVPLTETMKAAFLAEAEKMSDQALRVLGVAFKDTKEPLAPEEMEKDLTVVGFVAMIDPPRLEVKDSIAAAHGAGITSIMITGDHKNTAVAIAKDLGIARNISEALTGAEIDELTDEEFASRIGQYRVFARVSPEHKVKIVKAYKAHGNIVSMTGDGVNDAPSLKHADIGVAMGITGTDVSKGAADMILTDDNFTTIVAAIEEGRNIYNNIKKAVIFLLSCNLGEIIAIFISVLFSFAIPLLPTQILWVNLVTDTLPAISLGVDPGDHDVMKKKPRNPKESFFANGAGTRALIGGVLIGILTLVAFAIGLHEEGYTLFNSATATEKIQNHGRTMAFVVLATSQLFYSLTMRSETKSIFQVGLFKNRYLILSIIAGILLQVGVINVPFLAEAFKVRPLSTFDWSVVFGLALIPLFVNEIIKIFMRAYRRKNNIVD</sequence>
<name>A0A941HQ54_9CLOT</name>
<dbReference type="NCBIfam" id="TIGR01494">
    <property type="entry name" value="ATPase_P-type"/>
    <property type="match status" value="3"/>
</dbReference>
<keyword evidence="11 14" id="KW-1133">Transmembrane helix</keyword>
<dbReference type="PANTHER" id="PTHR42861">
    <property type="entry name" value="CALCIUM-TRANSPORTING ATPASE"/>
    <property type="match status" value="1"/>
</dbReference>
<accession>A0A941HQ54</accession>
<dbReference type="GO" id="GO:0016887">
    <property type="term" value="F:ATP hydrolysis activity"/>
    <property type="evidence" value="ECO:0007669"/>
    <property type="project" value="InterPro"/>
</dbReference>
<dbReference type="CDD" id="cd02089">
    <property type="entry name" value="P-type_ATPase_Ca_prok"/>
    <property type="match status" value="1"/>
</dbReference>
<evidence type="ECO:0000256" key="3">
    <source>
        <dbReference type="ARBA" id="ARBA00012790"/>
    </source>
</evidence>